<keyword evidence="6 8" id="KW-1133">Transmembrane helix</keyword>
<feature type="transmembrane region" description="Helical" evidence="8">
    <location>
        <begin position="137"/>
        <end position="159"/>
    </location>
</feature>
<feature type="transmembrane region" description="Helical" evidence="8">
    <location>
        <begin position="280"/>
        <end position="298"/>
    </location>
</feature>
<gene>
    <name evidence="10" type="ORF">GCM10007916_05910</name>
</gene>
<comment type="similarity">
    <text evidence="2 8">Belongs to the major facilitator superfamily. Bcr/CmlA family.</text>
</comment>
<feature type="transmembrane region" description="Helical" evidence="8">
    <location>
        <begin position="304"/>
        <end position="324"/>
    </location>
</feature>
<keyword evidence="3 8" id="KW-0813">Transport</keyword>
<dbReference type="Pfam" id="PF07690">
    <property type="entry name" value="MFS_1"/>
    <property type="match status" value="1"/>
</dbReference>
<evidence type="ECO:0000313" key="10">
    <source>
        <dbReference type="EMBL" id="GLS89524.1"/>
    </source>
</evidence>
<evidence type="ECO:0000256" key="1">
    <source>
        <dbReference type="ARBA" id="ARBA00004651"/>
    </source>
</evidence>
<dbReference type="EMBL" id="BSPQ01000001">
    <property type="protein sequence ID" value="GLS89524.1"/>
    <property type="molecule type" value="Genomic_DNA"/>
</dbReference>
<dbReference type="InterPro" id="IPR020846">
    <property type="entry name" value="MFS_dom"/>
</dbReference>
<protein>
    <recommendedName>
        <fullName evidence="8">Bcr/CflA family efflux transporter</fullName>
    </recommendedName>
</protein>
<evidence type="ECO:0000256" key="6">
    <source>
        <dbReference type="ARBA" id="ARBA00022989"/>
    </source>
</evidence>
<evidence type="ECO:0000256" key="5">
    <source>
        <dbReference type="ARBA" id="ARBA00022692"/>
    </source>
</evidence>
<feature type="domain" description="Major facilitator superfamily (MFS) profile" evidence="9">
    <location>
        <begin position="13"/>
        <end position="402"/>
    </location>
</feature>
<dbReference type="Gene3D" id="1.20.1720.10">
    <property type="entry name" value="Multidrug resistance protein D"/>
    <property type="match status" value="1"/>
</dbReference>
<dbReference type="SUPFAM" id="SSF103473">
    <property type="entry name" value="MFS general substrate transporter"/>
    <property type="match status" value="1"/>
</dbReference>
<dbReference type="CDD" id="cd17320">
    <property type="entry name" value="MFS_MdfA_MDR_like"/>
    <property type="match status" value="1"/>
</dbReference>
<comment type="caution">
    <text evidence="10">The sequence shown here is derived from an EMBL/GenBank/DDBJ whole genome shotgun (WGS) entry which is preliminary data.</text>
</comment>
<dbReference type="PANTHER" id="PTHR23502">
    <property type="entry name" value="MAJOR FACILITATOR SUPERFAMILY"/>
    <property type="match status" value="1"/>
</dbReference>
<organism evidence="10 11">
    <name type="scientific">Psychromonas marina</name>
    <dbReference type="NCBI Taxonomy" id="88364"/>
    <lineage>
        <taxon>Bacteria</taxon>
        <taxon>Pseudomonadati</taxon>
        <taxon>Pseudomonadota</taxon>
        <taxon>Gammaproteobacteria</taxon>
        <taxon>Alteromonadales</taxon>
        <taxon>Psychromonadaceae</taxon>
        <taxon>Psychromonas</taxon>
    </lineage>
</organism>
<feature type="transmembrane region" description="Helical" evidence="8">
    <location>
        <begin position="104"/>
        <end position="125"/>
    </location>
</feature>
<feature type="transmembrane region" description="Helical" evidence="8">
    <location>
        <begin position="250"/>
        <end position="268"/>
    </location>
</feature>
<reference evidence="11" key="1">
    <citation type="journal article" date="2019" name="Int. J. Syst. Evol. Microbiol.">
        <title>The Global Catalogue of Microorganisms (GCM) 10K type strain sequencing project: providing services to taxonomists for standard genome sequencing and annotation.</title>
        <authorList>
            <consortium name="The Broad Institute Genomics Platform"/>
            <consortium name="The Broad Institute Genome Sequencing Center for Infectious Disease"/>
            <person name="Wu L."/>
            <person name="Ma J."/>
        </authorList>
    </citation>
    <scope>NUCLEOTIDE SEQUENCE [LARGE SCALE GENOMIC DNA]</scope>
    <source>
        <strain evidence="11">NBRC 103166</strain>
    </source>
</reference>
<proteinExistence type="inferred from homology"/>
<feature type="transmembrane region" description="Helical" evidence="8">
    <location>
        <begin position="370"/>
        <end position="387"/>
    </location>
</feature>
<name>A0ABQ6DWJ6_9GAMM</name>
<dbReference type="PROSITE" id="PS50850">
    <property type="entry name" value="MFS"/>
    <property type="match status" value="1"/>
</dbReference>
<keyword evidence="5 8" id="KW-0812">Transmembrane</keyword>
<feature type="transmembrane region" description="Helical" evidence="8">
    <location>
        <begin position="336"/>
        <end position="358"/>
    </location>
</feature>
<keyword evidence="4" id="KW-1003">Cell membrane</keyword>
<evidence type="ECO:0000256" key="3">
    <source>
        <dbReference type="ARBA" id="ARBA00022448"/>
    </source>
</evidence>
<feature type="transmembrane region" description="Helical" evidence="8">
    <location>
        <begin position="79"/>
        <end position="98"/>
    </location>
</feature>
<dbReference type="RefSeq" id="WP_284202638.1">
    <property type="nucleotide sequence ID" value="NZ_BSPQ01000001.1"/>
</dbReference>
<keyword evidence="7 8" id="KW-0472">Membrane</keyword>
<comment type="subcellular location">
    <subcellularLocation>
        <location evidence="8">Cell inner membrane</location>
        <topology evidence="8">Multi-pass membrane protein</topology>
    </subcellularLocation>
    <subcellularLocation>
        <location evidence="1">Cell membrane</location>
        <topology evidence="1">Multi-pass membrane protein</topology>
    </subcellularLocation>
</comment>
<keyword evidence="8" id="KW-0997">Cell inner membrane</keyword>
<dbReference type="InterPro" id="IPR004812">
    <property type="entry name" value="Efflux_drug-R_Bcr/CmlA"/>
</dbReference>
<feature type="transmembrane region" description="Helical" evidence="8">
    <location>
        <begin position="47"/>
        <end position="67"/>
    </location>
</feature>
<evidence type="ECO:0000313" key="11">
    <source>
        <dbReference type="Proteomes" id="UP001157353"/>
    </source>
</evidence>
<feature type="transmembrane region" description="Helical" evidence="8">
    <location>
        <begin position="7"/>
        <end position="27"/>
    </location>
</feature>
<sequence length="402" mass="43737">MTQEQPILGKTGTLIFLIVISAFPPLTMDLYLPALPQMVDLLNTNQSMVNLTLSAYFVTYAIGLLFWGPLSEKFGRKPILMTGITIYVLASAFCALATNIEHLIFYRVIQAFGGSAVTVVATAIVKDLYTGREREKIMATVMSLVIIAPMVAPVLGAFLLNVYSWHMMFVALAIFGTASGLFALCYRETLAQRYTGSVLRSWGRLGVVLKNPRFTSLLCIFSIVPMALMSFLAAGAYIYIDGFGLTEQEFSYAFAFNAFSASFGPVIYMKLSKIISVKKIISLSFLVLVICGCLTLTIGHTSPWVFAMIAAPATMAVIIPRIPGTNLMLEQQDTDTGSAVAIIQFVAMIFGALGMTLVTLRPETLIENLGTIQLIIGLTGGGLWLLAKNREHVTAKLLKMAS</sequence>
<dbReference type="PANTHER" id="PTHR23502:SF132">
    <property type="entry name" value="POLYAMINE TRANSPORTER 2-RELATED"/>
    <property type="match status" value="1"/>
</dbReference>
<evidence type="ECO:0000256" key="7">
    <source>
        <dbReference type="ARBA" id="ARBA00023136"/>
    </source>
</evidence>
<evidence type="ECO:0000259" key="9">
    <source>
        <dbReference type="PROSITE" id="PS50850"/>
    </source>
</evidence>
<dbReference type="InterPro" id="IPR011701">
    <property type="entry name" value="MFS"/>
</dbReference>
<dbReference type="InterPro" id="IPR036259">
    <property type="entry name" value="MFS_trans_sf"/>
</dbReference>
<dbReference type="Proteomes" id="UP001157353">
    <property type="component" value="Unassembled WGS sequence"/>
</dbReference>
<feature type="transmembrane region" description="Helical" evidence="8">
    <location>
        <begin position="165"/>
        <end position="186"/>
    </location>
</feature>
<evidence type="ECO:0000256" key="8">
    <source>
        <dbReference type="RuleBase" id="RU365088"/>
    </source>
</evidence>
<evidence type="ECO:0000256" key="2">
    <source>
        <dbReference type="ARBA" id="ARBA00006236"/>
    </source>
</evidence>
<evidence type="ECO:0000256" key="4">
    <source>
        <dbReference type="ARBA" id="ARBA00022475"/>
    </source>
</evidence>
<accession>A0ABQ6DWJ6</accession>
<keyword evidence="11" id="KW-1185">Reference proteome</keyword>
<feature type="transmembrane region" description="Helical" evidence="8">
    <location>
        <begin position="214"/>
        <end position="238"/>
    </location>
</feature>
<dbReference type="NCBIfam" id="TIGR00710">
    <property type="entry name" value="efflux_Bcr_CflA"/>
    <property type="match status" value="1"/>
</dbReference>